<evidence type="ECO:0000256" key="2">
    <source>
        <dbReference type="ARBA" id="ARBA00022771"/>
    </source>
</evidence>
<evidence type="ECO:0000256" key="4">
    <source>
        <dbReference type="PROSITE-ProRule" id="PRU00207"/>
    </source>
</evidence>
<organism evidence="7 8">
    <name type="scientific">Vicia faba</name>
    <name type="common">Broad bean</name>
    <name type="synonym">Faba vulgaris</name>
    <dbReference type="NCBI Taxonomy" id="3906"/>
    <lineage>
        <taxon>Eukaryota</taxon>
        <taxon>Viridiplantae</taxon>
        <taxon>Streptophyta</taxon>
        <taxon>Embryophyta</taxon>
        <taxon>Tracheophyta</taxon>
        <taxon>Spermatophyta</taxon>
        <taxon>Magnoliopsida</taxon>
        <taxon>eudicotyledons</taxon>
        <taxon>Gunneridae</taxon>
        <taxon>Pentapetalae</taxon>
        <taxon>rosids</taxon>
        <taxon>fabids</taxon>
        <taxon>Fabales</taxon>
        <taxon>Fabaceae</taxon>
        <taxon>Papilionoideae</taxon>
        <taxon>50 kb inversion clade</taxon>
        <taxon>NPAAA clade</taxon>
        <taxon>Hologalegina</taxon>
        <taxon>IRL clade</taxon>
        <taxon>Fabeae</taxon>
        <taxon>Vicia</taxon>
    </lineage>
</organism>
<reference evidence="7 8" key="1">
    <citation type="submission" date="2023-01" db="EMBL/GenBank/DDBJ databases">
        <authorList>
            <person name="Kreplak J."/>
        </authorList>
    </citation>
    <scope>NUCLEOTIDE SEQUENCE [LARGE SCALE GENOMIC DNA]</scope>
</reference>
<feature type="compositionally biased region" description="Polar residues" evidence="5">
    <location>
        <begin position="560"/>
        <end position="575"/>
    </location>
</feature>
<dbReference type="GO" id="GO:0008270">
    <property type="term" value="F:zinc ion binding"/>
    <property type="evidence" value="ECO:0007669"/>
    <property type="project" value="UniProtKB-KW"/>
</dbReference>
<evidence type="ECO:0000313" key="7">
    <source>
        <dbReference type="EMBL" id="CAI8591610.1"/>
    </source>
</evidence>
<feature type="region of interest" description="Disordered" evidence="5">
    <location>
        <begin position="491"/>
        <end position="587"/>
    </location>
</feature>
<proteinExistence type="predicted"/>
<dbReference type="PROSITE" id="PS50145">
    <property type="entry name" value="ZF_TRAF"/>
    <property type="match status" value="1"/>
</dbReference>
<dbReference type="PANTHER" id="PTHR10131">
    <property type="entry name" value="TNF RECEPTOR ASSOCIATED FACTOR"/>
    <property type="match status" value="1"/>
</dbReference>
<feature type="region of interest" description="Disordered" evidence="5">
    <location>
        <begin position="341"/>
        <end position="423"/>
    </location>
</feature>
<feature type="domain" description="TRAF-type" evidence="6">
    <location>
        <begin position="216"/>
        <end position="263"/>
    </location>
</feature>
<dbReference type="InterPro" id="IPR001293">
    <property type="entry name" value="Znf_TRAF"/>
</dbReference>
<name>A0AAV0YZE1_VICFA</name>
<keyword evidence="3 4" id="KW-0862">Zinc</keyword>
<evidence type="ECO:0000313" key="8">
    <source>
        <dbReference type="Proteomes" id="UP001157006"/>
    </source>
</evidence>
<feature type="zinc finger region" description="TRAF-type" evidence="4">
    <location>
        <begin position="216"/>
        <end position="263"/>
    </location>
</feature>
<accession>A0AAV0YZE1</accession>
<feature type="compositionally biased region" description="Basic and acidic residues" evidence="5">
    <location>
        <begin position="491"/>
        <end position="507"/>
    </location>
</feature>
<keyword evidence="8" id="KW-1185">Reference proteome</keyword>
<gene>
    <name evidence="7" type="ORF">VFH_I495280</name>
</gene>
<dbReference type="Pfam" id="PF02176">
    <property type="entry name" value="zf-TRAF"/>
    <property type="match status" value="1"/>
</dbReference>
<protein>
    <recommendedName>
        <fullName evidence="6">TRAF-type domain-containing protein</fullName>
    </recommendedName>
</protein>
<feature type="compositionally biased region" description="Basic and acidic residues" evidence="5">
    <location>
        <begin position="391"/>
        <end position="410"/>
    </location>
</feature>
<feature type="compositionally biased region" description="Basic and acidic residues" evidence="5">
    <location>
        <begin position="576"/>
        <end position="587"/>
    </location>
</feature>
<feature type="region of interest" description="Disordered" evidence="5">
    <location>
        <begin position="465"/>
        <end position="484"/>
    </location>
</feature>
<dbReference type="Proteomes" id="UP001157006">
    <property type="component" value="Chromosome 1L"/>
</dbReference>
<evidence type="ECO:0000256" key="1">
    <source>
        <dbReference type="ARBA" id="ARBA00022723"/>
    </source>
</evidence>
<evidence type="ECO:0000256" key="5">
    <source>
        <dbReference type="SAM" id="MobiDB-lite"/>
    </source>
</evidence>
<keyword evidence="1 4" id="KW-0479">Metal-binding</keyword>
<dbReference type="AlphaFoldDB" id="A0AAV0YZE1"/>
<feature type="compositionally biased region" description="Polar residues" evidence="5">
    <location>
        <begin position="533"/>
        <end position="551"/>
    </location>
</feature>
<dbReference type="Gene3D" id="3.30.40.10">
    <property type="entry name" value="Zinc/RING finger domain, C3HC4 (zinc finger)"/>
    <property type="match status" value="1"/>
</dbReference>
<keyword evidence="2 4" id="KW-0863">Zinc-finger</keyword>
<dbReference type="PANTHER" id="PTHR10131:SF161">
    <property type="entry name" value="F26K24.24 PROTEIN"/>
    <property type="match status" value="1"/>
</dbReference>
<feature type="compositionally biased region" description="Basic and acidic residues" evidence="5">
    <location>
        <begin position="345"/>
        <end position="356"/>
    </location>
</feature>
<dbReference type="InterPro" id="IPR013083">
    <property type="entry name" value="Znf_RING/FYVE/PHD"/>
</dbReference>
<evidence type="ECO:0000256" key="3">
    <source>
        <dbReference type="ARBA" id="ARBA00022833"/>
    </source>
</evidence>
<feature type="region of interest" description="Disordered" evidence="5">
    <location>
        <begin position="440"/>
        <end position="459"/>
    </location>
</feature>
<feature type="compositionally biased region" description="Polar residues" evidence="5">
    <location>
        <begin position="509"/>
        <end position="524"/>
    </location>
</feature>
<sequence>MDLPTIDVDLGPKKIEDEKESGPLFHCDLCDTEVVHKLAQMFLPGLASACVDNTTGGLFKTPGSVTVDLRKEMIQYLTLRSQSFVAESLILQDGPDDEVSDHPFDIISNFVDDFASSKRNFFSRVSAWLLSDKREDKIDDFIQEIDMNGFWTLDRRQLIAETLLKNVDFNNLYHCTDTFNSSQELSNHLLACDFRPLICQNQGCNARFCAGLFKKHDSVCPFKVIPCEQRCSSSIMRRDMDRHCITACPMKLVNCPFYAVGCRSAVAQCMIEKHCSDDFQSHLWHLLKGTYKEVSGDDLQRRVVQILQASPSSNLSKARDVRSLTFIVKNIESTLGPMEITVEQKNSEENITKKDDSDDTNTNNDGEQNTQASSDKAGISDITIRTAENTGKSEERENIRTEIEGSEERIQTSNISKLPDDAETVHVSEGITQNYKENNDAAASEFKSNDKEESTQTNMEKLAEEVSATNEDYVPNNYKENNDATDREFMIKGNEEDTQTNKEKLAEETSATNEDFVHDNNSIKNGHMEDNDNVPSTQNSNMETAGSAESNLKNKDNVESIHNSNMEATGSAENNVKNKDTEDDNLK</sequence>
<dbReference type="EMBL" id="OX451736">
    <property type="protein sequence ID" value="CAI8591610.1"/>
    <property type="molecule type" value="Genomic_DNA"/>
</dbReference>
<evidence type="ECO:0000259" key="6">
    <source>
        <dbReference type="PROSITE" id="PS50145"/>
    </source>
</evidence>